<dbReference type="InterPro" id="IPR020103">
    <property type="entry name" value="PsdUridine_synth_cat_dom_sf"/>
</dbReference>
<dbReference type="InterPro" id="IPR006145">
    <property type="entry name" value="PsdUridine_synth_RsuA/RluA"/>
</dbReference>
<dbReference type="Pfam" id="PF00849">
    <property type="entry name" value="PseudoU_synth_2"/>
    <property type="match status" value="1"/>
</dbReference>
<reference evidence="3" key="2">
    <citation type="submission" date="2024-10" db="UniProtKB">
        <authorList>
            <consortium name="EnsemblProtists"/>
        </authorList>
    </citation>
    <scope>IDENTIFICATION</scope>
</reference>
<name>A0A0D3KX73_EMIH1</name>
<dbReference type="AlphaFoldDB" id="A0A0D3KX73"/>
<dbReference type="STRING" id="2903.R1DY36"/>
<evidence type="ECO:0000256" key="1">
    <source>
        <dbReference type="ARBA" id="ARBA00010876"/>
    </source>
</evidence>
<dbReference type="Gene3D" id="3.30.2350.10">
    <property type="entry name" value="Pseudouridine synthase"/>
    <property type="match status" value="1"/>
</dbReference>
<keyword evidence="4" id="KW-1185">Reference proteome</keyword>
<dbReference type="PANTHER" id="PTHR21600">
    <property type="entry name" value="MITOCHONDRIAL RNA PSEUDOURIDINE SYNTHASE"/>
    <property type="match status" value="1"/>
</dbReference>
<evidence type="ECO:0000259" key="2">
    <source>
        <dbReference type="Pfam" id="PF00849"/>
    </source>
</evidence>
<feature type="domain" description="Pseudouridine synthase RsuA/RluA-like" evidence="2">
    <location>
        <begin position="115"/>
        <end position="240"/>
    </location>
</feature>
<dbReference type="GO" id="GO:0009982">
    <property type="term" value="F:pseudouridine synthase activity"/>
    <property type="evidence" value="ECO:0007669"/>
    <property type="project" value="InterPro"/>
</dbReference>
<evidence type="ECO:0000313" key="3">
    <source>
        <dbReference type="EnsemblProtists" id="EOD40358"/>
    </source>
</evidence>
<dbReference type="SUPFAM" id="SSF55120">
    <property type="entry name" value="Pseudouridine synthase"/>
    <property type="match status" value="1"/>
</dbReference>
<dbReference type="GO" id="GO:0003723">
    <property type="term" value="F:RNA binding"/>
    <property type="evidence" value="ECO:0007669"/>
    <property type="project" value="InterPro"/>
</dbReference>
<sequence length="505" mass="54386">MPIGNSSAAALRVVCRSTRTLMLSSSLALAFVLTKYWHRLRRLVCARLRRSQADADAAGTATCRKRNRWLLSDLHVLRHADYLFAFKLPDLHIDHPAEPVTLQTQLGACHPEHVDPTTAFGFRLAHQLDYATSGVLCVALSKRAAKMAAACFAGRTARKCYLALVHGHVQWVQAVCERAIGLDESDERGFRMAVDGAPGKHCGPARTECALVGRGYLDDGRPASKLLLRPLTGRRHQLRARPEWLPIGIVGDVAYTGDTAAPRMMLHAWLLKLPLAAGSVTSGSVELISGDLGSKTPSLDNIKGKWSQAFKLLGNAATVTAEYDRAENDKFLKSASLSGAVDKIKYELASNFGGPLEATLETSTEDGTTIEVEAEVDGLSSRVTRVTGTRTLSVNERECDLELSHTLGDNESKLRLSTMLGSGLRAVGLLSSKGGGKGGLDHSLTYELEYDTQLTEGRTLSAKVSPRDGTGEVEYEDSATIDATIAATFPLGGAPKVTAKRAFSF</sequence>
<dbReference type="HOGENOM" id="CLU_540178_0_0_1"/>
<dbReference type="RefSeq" id="XP_005792787.1">
    <property type="nucleotide sequence ID" value="XM_005792730.1"/>
</dbReference>
<comment type="similarity">
    <text evidence="1">Belongs to the pseudouridine synthase RluA family.</text>
</comment>
<dbReference type="PaxDb" id="2903-EOD40358"/>
<evidence type="ECO:0000313" key="4">
    <source>
        <dbReference type="Proteomes" id="UP000013827"/>
    </source>
</evidence>
<accession>A0A0D3KX73</accession>
<dbReference type="eggNOG" id="KOG1919">
    <property type="taxonomic scope" value="Eukaryota"/>
</dbReference>
<reference evidence="4" key="1">
    <citation type="journal article" date="2013" name="Nature">
        <title>Pan genome of the phytoplankton Emiliania underpins its global distribution.</title>
        <authorList>
            <person name="Read B.A."/>
            <person name="Kegel J."/>
            <person name="Klute M.J."/>
            <person name="Kuo A."/>
            <person name="Lefebvre S.C."/>
            <person name="Maumus F."/>
            <person name="Mayer C."/>
            <person name="Miller J."/>
            <person name="Monier A."/>
            <person name="Salamov A."/>
            <person name="Young J."/>
            <person name="Aguilar M."/>
            <person name="Claverie J.M."/>
            <person name="Frickenhaus S."/>
            <person name="Gonzalez K."/>
            <person name="Herman E.K."/>
            <person name="Lin Y.C."/>
            <person name="Napier J."/>
            <person name="Ogata H."/>
            <person name="Sarno A.F."/>
            <person name="Shmutz J."/>
            <person name="Schroeder D."/>
            <person name="de Vargas C."/>
            <person name="Verret F."/>
            <person name="von Dassow P."/>
            <person name="Valentin K."/>
            <person name="Van de Peer Y."/>
            <person name="Wheeler G."/>
            <person name="Dacks J.B."/>
            <person name="Delwiche C.F."/>
            <person name="Dyhrman S.T."/>
            <person name="Glockner G."/>
            <person name="John U."/>
            <person name="Richards T."/>
            <person name="Worden A.Z."/>
            <person name="Zhang X."/>
            <person name="Grigoriev I.V."/>
            <person name="Allen A.E."/>
            <person name="Bidle K."/>
            <person name="Borodovsky M."/>
            <person name="Bowler C."/>
            <person name="Brownlee C."/>
            <person name="Cock J.M."/>
            <person name="Elias M."/>
            <person name="Gladyshev V.N."/>
            <person name="Groth M."/>
            <person name="Guda C."/>
            <person name="Hadaegh A."/>
            <person name="Iglesias-Rodriguez M.D."/>
            <person name="Jenkins J."/>
            <person name="Jones B.M."/>
            <person name="Lawson T."/>
            <person name="Leese F."/>
            <person name="Lindquist E."/>
            <person name="Lobanov A."/>
            <person name="Lomsadze A."/>
            <person name="Malik S.B."/>
            <person name="Marsh M.E."/>
            <person name="Mackinder L."/>
            <person name="Mock T."/>
            <person name="Mueller-Roeber B."/>
            <person name="Pagarete A."/>
            <person name="Parker M."/>
            <person name="Probert I."/>
            <person name="Quesneville H."/>
            <person name="Raines C."/>
            <person name="Rensing S.A."/>
            <person name="Riano-Pachon D.M."/>
            <person name="Richier S."/>
            <person name="Rokitta S."/>
            <person name="Shiraiwa Y."/>
            <person name="Soanes D.M."/>
            <person name="van der Giezen M."/>
            <person name="Wahlund T.M."/>
            <person name="Williams B."/>
            <person name="Wilson W."/>
            <person name="Wolfe G."/>
            <person name="Wurch L.L."/>
        </authorList>
    </citation>
    <scope>NUCLEOTIDE SEQUENCE</scope>
</reference>
<dbReference type="PANTHER" id="PTHR21600:SF87">
    <property type="entry name" value="RNA PSEUDOURIDYLATE SYNTHASE DOMAIN-CONTAINING PROTEIN 1"/>
    <property type="match status" value="1"/>
</dbReference>
<organism evidence="3 4">
    <name type="scientific">Emiliania huxleyi (strain CCMP1516)</name>
    <dbReference type="NCBI Taxonomy" id="280463"/>
    <lineage>
        <taxon>Eukaryota</taxon>
        <taxon>Haptista</taxon>
        <taxon>Haptophyta</taxon>
        <taxon>Prymnesiophyceae</taxon>
        <taxon>Isochrysidales</taxon>
        <taxon>Noelaerhabdaceae</taxon>
        <taxon>Emiliania</taxon>
    </lineage>
</organism>
<dbReference type="EnsemblProtists" id="EOD40358">
    <property type="protein sequence ID" value="EOD40358"/>
    <property type="gene ID" value="EMIHUDRAFT_454260"/>
</dbReference>
<dbReference type="CDD" id="cd02869">
    <property type="entry name" value="PseudoU_synth_RluA_like"/>
    <property type="match status" value="1"/>
</dbReference>
<protein>
    <recommendedName>
        <fullName evidence="2">Pseudouridine synthase RsuA/RluA-like domain-containing protein</fullName>
    </recommendedName>
</protein>
<proteinExistence type="inferred from homology"/>
<dbReference type="InterPro" id="IPR050188">
    <property type="entry name" value="RluA_PseudoU_synthase"/>
</dbReference>
<dbReference type="GO" id="GO:0000455">
    <property type="term" value="P:enzyme-directed rRNA pseudouridine synthesis"/>
    <property type="evidence" value="ECO:0007669"/>
    <property type="project" value="TreeGrafter"/>
</dbReference>
<dbReference type="Proteomes" id="UP000013827">
    <property type="component" value="Unassembled WGS sequence"/>
</dbReference>
<dbReference type="KEGG" id="ehx:EMIHUDRAFT_454260"/>
<dbReference type="GeneID" id="17285629"/>